<evidence type="ECO:0000256" key="1">
    <source>
        <dbReference type="ARBA" id="ARBA00022801"/>
    </source>
</evidence>
<evidence type="ECO:0000259" key="4">
    <source>
        <dbReference type="PROSITE" id="PS50927"/>
    </source>
</evidence>
<dbReference type="GO" id="GO:0004565">
    <property type="term" value="F:beta-galactosidase activity"/>
    <property type="evidence" value="ECO:0007669"/>
    <property type="project" value="UniProtKB-EC"/>
</dbReference>
<comment type="caution">
    <text evidence="5">The sequence shown here is derived from an EMBL/GenBank/DDBJ whole genome shotgun (WGS) entry which is preliminary data.</text>
</comment>
<name>A0ABV8HNT4_9ACTN</name>
<evidence type="ECO:0000313" key="5">
    <source>
        <dbReference type="EMBL" id="MFC4033276.1"/>
    </source>
</evidence>
<dbReference type="SMART" id="SM00108">
    <property type="entry name" value="B_lectin"/>
    <property type="match status" value="1"/>
</dbReference>
<gene>
    <name evidence="5" type="ORF">ACFO3J_17525</name>
</gene>
<feature type="domain" description="Bulb-type lectin" evidence="4">
    <location>
        <begin position="607"/>
        <end position="715"/>
    </location>
</feature>
<dbReference type="InterPro" id="IPR013529">
    <property type="entry name" value="Glyco_hydro_42_N"/>
</dbReference>
<dbReference type="SUPFAM" id="SSF51110">
    <property type="entry name" value="alpha-D-mannose-specific plant lectins"/>
    <property type="match status" value="1"/>
</dbReference>
<dbReference type="Gene3D" id="2.90.10.10">
    <property type="entry name" value="Bulb-type lectin domain"/>
    <property type="match status" value="2"/>
</dbReference>
<keyword evidence="3" id="KW-0732">Signal</keyword>
<evidence type="ECO:0000256" key="2">
    <source>
        <dbReference type="ARBA" id="ARBA00023295"/>
    </source>
</evidence>
<dbReference type="Gene3D" id="3.20.20.80">
    <property type="entry name" value="Glycosidases"/>
    <property type="match status" value="1"/>
</dbReference>
<dbReference type="CDD" id="cd00028">
    <property type="entry name" value="B_lectin"/>
    <property type="match status" value="1"/>
</dbReference>
<keyword evidence="1 5" id="KW-0378">Hydrolase</keyword>
<dbReference type="EC" id="3.2.1.23" evidence="5"/>
<reference evidence="6" key="1">
    <citation type="journal article" date="2019" name="Int. J. Syst. Evol. Microbiol.">
        <title>The Global Catalogue of Microorganisms (GCM) 10K type strain sequencing project: providing services to taxonomists for standard genome sequencing and annotation.</title>
        <authorList>
            <consortium name="The Broad Institute Genomics Platform"/>
            <consortium name="The Broad Institute Genome Sequencing Center for Infectious Disease"/>
            <person name="Wu L."/>
            <person name="Ma J."/>
        </authorList>
    </citation>
    <scope>NUCLEOTIDE SEQUENCE [LARGE SCALE GENOMIC DNA]</scope>
    <source>
        <strain evidence="6">CGMCC 4.7237</strain>
    </source>
</reference>
<sequence>MHRLRNCAAGLLALGVITALSAPTAIAAGSPRQAPARSAAAARPAATTPGTLWSTQLDFDNNGTPWSEASFAALKAKGLDTAEIDMPWNTIEPSQGTFDFTELDQEVANAGAAGIHLVPIFWSSGWGGSPASWVTSREVSSTGVQSPAPVWWDPVTEPAYLTYVTDTVKHIAGAAGYGGSILDYGFLDAQWDDAGGASGWAQADIDKFHTAYLPQTYGTIAAFNTANGTTYTSFGQVPAAAPGQPLASVYQKFRVWSVQTTYAALTADVRAVTSTPLYYYFGGHIGNAVNYANIPDVFFALAKQYNVTVIEDAAGSPGLTLTFGSLARAYGVKLAQEWTAPSDSTQLAAEAVRWISNYGIGLPQGGGEDFFIHDGTQKDTVGWPIYTGWVSNLQGLSGSYPQQPAAVYIDFSQAYGNASGGNLGSPEDAITSLWDANQAGFAVVTSQEVNAGVVKLSSYKAVFPVNGTDANLTAYQKAGGTLLTAGSQLSQYAPPYATLANSGVLQVVPTISGAGNSAAITLADVTSGTAYNSSITFHYNGLGVASGSYHLVNAAGAAVPQQAVSGGLCAAASLQPASLAEWHLVAGAIPSGTPAPGNCAASVPTPCGTLTANQSLAVNQSLYSCDGRFDLILQGDANLVLYQGGTALWASNTSGTSGTRAILQGDGNFVVYTAAGAPVWASNTAGNAGAKLVVGNDGNVVITSATGAALWSTGTGGH</sequence>
<feature type="chain" id="PRO_5046163175" evidence="3">
    <location>
        <begin position="28"/>
        <end position="718"/>
    </location>
</feature>
<dbReference type="SUPFAM" id="SSF51445">
    <property type="entry name" value="(Trans)glycosidases"/>
    <property type="match status" value="1"/>
</dbReference>
<dbReference type="EMBL" id="JBHSBB010000012">
    <property type="protein sequence ID" value="MFC4033276.1"/>
    <property type="molecule type" value="Genomic_DNA"/>
</dbReference>
<evidence type="ECO:0000256" key="3">
    <source>
        <dbReference type="SAM" id="SignalP"/>
    </source>
</evidence>
<dbReference type="RefSeq" id="WP_386430371.1">
    <property type="nucleotide sequence ID" value="NZ_JBHSBB010000012.1"/>
</dbReference>
<protein>
    <submittedName>
        <fullName evidence="5">Beta-galactosidase</fullName>
        <ecNumber evidence="5">3.2.1.23</ecNumber>
    </submittedName>
</protein>
<accession>A0ABV8HNT4</accession>
<evidence type="ECO:0000313" key="6">
    <source>
        <dbReference type="Proteomes" id="UP001595765"/>
    </source>
</evidence>
<keyword evidence="6" id="KW-1185">Reference proteome</keyword>
<organism evidence="5 6">
    <name type="scientific">Streptomyces polygonati</name>
    <dbReference type="NCBI Taxonomy" id="1617087"/>
    <lineage>
        <taxon>Bacteria</taxon>
        <taxon>Bacillati</taxon>
        <taxon>Actinomycetota</taxon>
        <taxon>Actinomycetes</taxon>
        <taxon>Kitasatosporales</taxon>
        <taxon>Streptomycetaceae</taxon>
        <taxon>Streptomyces</taxon>
    </lineage>
</organism>
<dbReference type="Pfam" id="PF02449">
    <property type="entry name" value="Glyco_hydro_42"/>
    <property type="match status" value="1"/>
</dbReference>
<feature type="signal peptide" evidence="3">
    <location>
        <begin position="1"/>
        <end position="27"/>
    </location>
</feature>
<dbReference type="PROSITE" id="PS50927">
    <property type="entry name" value="BULB_LECTIN"/>
    <property type="match status" value="1"/>
</dbReference>
<dbReference type="InterPro" id="IPR001480">
    <property type="entry name" value="Bulb-type_lectin_dom"/>
</dbReference>
<dbReference type="InterPro" id="IPR017853">
    <property type="entry name" value="GH"/>
</dbReference>
<dbReference type="Proteomes" id="UP001595765">
    <property type="component" value="Unassembled WGS sequence"/>
</dbReference>
<proteinExistence type="predicted"/>
<keyword evidence="2 5" id="KW-0326">Glycosidase</keyword>
<dbReference type="InterPro" id="IPR036426">
    <property type="entry name" value="Bulb-type_lectin_dom_sf"/>
</dbReference>